<evidence type="ECO:0000259" key="1">
    <source>
        <dbReference type="Pfam" id="PF06985"/>
    </source>
</evidence>
<evidence type="ECO:0000313" key="2">
    <source>
        <dbReference type="EMBL" id="KAL1627151.1"/>
    </source>
</evidence>
<protein>
    <recommendedName>
        <fullName evidence="1">Heterokaryon incompatibility domain-containing protein</fullName>
    </recommendedName>
</protein>
<feature type="domain" description="Heterokaryon incompatibility" evidence="1">
    <location>
        <begin position="49"/>
        <end position="195"/>
    </location>
</feature>
<comment type="caution">
    <text evidence="2">The sequence shown here is derived from an EMBL/GenBank/DDBJ whole genome shotgun (WGS) entry which is preliminary data.</text>
</comment>
<dbReference type="InterPro" id="IPR010730">
    <property type="entry name" value="HET"/>
</dbReference>
<name>A0ABR3SS26_9PEZI</name>
<dbReference type="PANTHER" id="PTHR33112:SF12">
    <property type="entry name" value="HETEROKARYON INCOMPATIBILITY DOMAIN-CONTAINING PROTEIN"/>
    <property type="match status" value="1"/>
</dbReference>
<dbReference type="PANTHER" id="PTHR33112">
    <property type="entry name" value="DOMAIN PROTEIN, PUTATIVE-RELATED"/>
    <property type="match status" value="1"/>
</dbReference>
<sequence>MPQKPEFINNSFFHSKCHTTLHGKDSHLKIMLIDVQNRCLVAANSGFRYSVLSYVWGNDISFLRTTTANVGALHKEQALSREAGVPTLIDDSIEFMKALGEKYLWVDSLCLVQDDAEKKYAGIQHMHTVFARAHLTIVAASAKDANAPLAGFRNGTRDPLSSLEIGGKRLEKIKGDPYNEMHLFVYTSRAWTLQEFVMSTRCLVFTYDQVYYRCASAYSLP</sequence>
<organism evidence="2 3">
    <name type="scientific">Neofusicoccum ribis</name>
    <dbReference type="NCBI Taxonomy" id="45134"/>
    <lineage>
        <taxon>Eukaryota</taxon>
        <taxon>Fungi</taxon>
        <taxon>Dikarya</taxon>
        <taxon>Ascomycota</taxon>
        <taxon>Pezizomycotina</taxon>
        <taxon>Dothideomycetes</taxon>
        <taxon>Dothideomycetes incertae sedis</taxon>
        <taxon>Botryosphaeriales</taxon>
        <taxon>Botryosphaeriaceae</taxon>
        <taxon>Neofusicoccum</taxon>
    </lineage>
</organism>
<dbReference type="Proteomes" id="UP001521116">
    <property type="component" value="Unassembled WGS sequence"/>
</dbReference>
<keyword evidence="3" id="KW-1185">Reference proteome</keyword>
<gene>
    <name evidence="2" type="ORF">SLS56_006574</name>
</gene>
<accession>A0ABR3SS26</accession>
<evidence type="ECO:0000313" key="3">
    <source>
        <dbReference type="Proteomes" id="UP001521116"/>
    </source>
</evidence>
<reference evidence="2 3" key="1">
    <citation type="submission" date="2024-02" db="EMBL/GenBank/DDBJ databases">
        <title>De novo assembly and annotation of 12 fungi associated with fruit tree decline syndrome in Ontario, Canada.</title>
        <authorList>
            <person name="Sulman M."/>
            <person name="Ellouze W."/>
            <person name="Ilyukhin E."/>
        </authorList>
    </citation>
    <scope>NUCLEOTIDE SEQUENCE [LARGE SCALE GENOMIC DNA]</scope>
    <source>
        <strain evidence="2 3">M1-105</strain>
    </source>
</reference>
<dbReference type="Pfam" id="PF06985">
    <property type="entry name" value="HET"/>
    <property type="match status" value="1"/>
</dbReference>
<dbReference type="EMBL" id="JAJVDC020000076">
    <property type="protein sequence ID" value="KAL1627151.1"/>
    <property type="molecule type" value="Genomic_DNA"/>
</dbReference>
<proteinExistence type="predicted"/>